<dbReference type="PANTHER" id="PTHR36759">
    <property type="entry name" value="DYNEIN BETA CHAIN, CILIARY PROTEIN"/>
    <property type="match status" value="1"/>
</dbReference>
<feature type="compositionally biased region" description="Polar residues" evidence="1">
    <location>
        <begin position="49"/>
        <end position="59"/>
    </location>
</feature>
<dbReference type="AlphaFoldDB" id="A0A4Y1QMX5"/>
<dbReference type="PANTHER" id="PTHR36759:SF1">
    <property type="entry name" value="DYNEIN BETA CHAIN, CILIARY PROTEIN"/>
    <property type="match status" value="1"/>
</dbReference>
<sequence length="240" mass="26303">MPWTIGQVAEARRVSIRRPPRATPEKLENTKEKSAMGQALRRAAGRIRPSSSIETTSAKPKTVVVDKRPPPLGPTESAEISKAGDALNSDGSAATAAEAEAEAANVENVLEERDPSYDAMLNQMVGRIKSKPGGKLEMGEAFVVEKYKRPLPKLRDTKPDSGRYEERPAAPGTLNVAQLRHIILLHQGKAEDHNGPMEADQIADKFQVDVAEVRRILQFVSLPQRTAANRRTILEEDTGR</sequence>
<protein>
    <submittedName>
        <fullName evidence="2">Uncharacterized protein</fullName>
    </submittedName>
</protein>
<feature type="compositionally biased region" description="Basic and acidic residues" evidence="1">
    <location>
        <begin position="23"/>
        <end position="34"/>
    </location>
</feature>
<evidence type="ECO:0000256" key="1">
    <source>
        <dbReference type="SAM" id="MobiDB-lite"/>
    </source>
</evidence>
<gene>
    <name evidence="2" type="ORF">Prudu_001128</name>
</gene>
<evidence type="ECO:0000313" key="2">
    <source>
        <dbReference type="EMBL" id="BBG93194.1"/>
    </source>
</evidence>
<dbReference type="EMBL" id="AP019297">
    <property type="protein sequence ID" value="BBG93194.1"/>
    <property type="molecule type" value="Genomic_DNA"/>
</dbReference>
<reference evidence="2" key="1">
    <citation type="journal article" date="2019" name="Science">
        <title>Mutation of a bHLH transcription factor allowed almond domestication.</title>
        <authorList>
            <person name="Sanchez-Perez R."/>
            <person name="Pavan S."/>
            <person name="Mazzeo R."/>
            <person name="Moldovan C."/>
            <person name="Aiese Cigliano R."/>
            <person name="Del Cueto J."/>
            <person name="Ricciardi F."/>
            <person name="Lotti C."/>
            <person name="Ricciardi L."/>
            <person name="Dicenta F."/>
            <person name="Lopez-Marques R.L."/>
            <person name="Lindberg Moller B."/>
        </authorList>
    </citation>
    <scope>NUCLEOTIDE SEQUENCE</scope>
</reference>
<proteinExistence type="predicted"/>
<feature type="region of interest" description="Disordered" evidence="1">
    <location>
        <begin position="1"/>
        <end position="98"/>
    </location>
</feature>
<name>A0A4Y1QMX5_PRUDU</name>
<organism evidence="2">
    <name type="scientific">Prunus dulcis</name>
    <name type="common">Almond</name>
    <name type="synonym">Amygdalus dulcis</name>
    <dbReference type="NCBI Taxonomy" id="3755"/>
    <lineage>
        <taxon>Eukaryota</taxon>
        <taxon>Viridiplantae</taxon>
        <taxon>Streptophyta</taxon>
        <taxon>Embryophyta</taxon>
        <taxon>Tracheophyta</taxon>
        <taxon>Spermatophyta</taxon>
        <taxon>Magnoliopsida</taxon>
        <taxon>eudicotyledons</taxon>
        <taxon>Gunneridae</taxon>
        <taxon>Pentapetalae</taxon>
        <taxon>rosids</taxon>
        <taxon>fabids</taxon>
        <taxon>Rosales</taxon>
        <taxon>Rosaceae</taxon>
        <taxon>Amygdaloideae</taxon>
        <taxon>Amygdaleae</taxon>
        <taxon>Prunus</taxon>
    </lineage>
</organism>
<accession>A0A4Y1QMX5</accession>